<keyword evidence="4" id="KW-1185">Reference proteome</keyword>
<evidence type="ECO:0000259" key="1">
    <source>
        <dbReference type="Pfam" id="PF00534"/>
    </source>
</evidence>
<dbReference type="EMBL" id="BMYZ01000001">
    <property type="protein sequence ID" value="GGY62896.1"/>
    <property type="molecule type" value="Genomic_DNA"/>
</dbReference>
<feature type="domain" description="Glycosyl transferase family 1" evidence="1">
    <location>
        <begin position="168"/>
        <end position="328"/>
    </location>
</feature>
<dbReference type="Gene3D" id="3.40.50.2000">
    <property type="entry name" value="Glycogen Phosphorylase B"/>
    <property type="match status" value="2"/>
</dbReference>
<organism evidence="3 4">
    <name type="scientific">Cellvibrio zantedeschiae</name>
    <dbReference type="NCBI Taxonomy" id="1237077"/>
    <lineage>
        <taxon>Bacteria</taxon>
        <taxon>Pseudomonadati</taxon>
        <taxon>Pseudomonadota</taxon>
        <taxon>Gammaproteobacteria</taxon>
        <taxon>Cellvibrionales</taxon>
        <taxon>Cellvibrionaceae</taxon>
        <taxon>Cellvibrio</taxon>
    </lineage>
</organism>
<dbReference type="InterPro" id="IPR001296">
    <property type="entry name" value="Glyco_trans_1"/>
</dbReference>
<proteinExistence type="predicted"/>
<dbReference type="SUPFAM" id="SSF53756">
    <property type="entry name" value="UDP-Glycosyltransferase/glycogen phosphorylase"/>
    <property type="match status" value="1"/>
</dbReference>
<dbReference type="PANTHER" id="PTHR45947">
    <property type="entry name" value="SULFOQUINOVOSYL TRANSFERASE SQD2"/>
    <property type="match status" value="1"/>
</dbReference>
<reference evidence="4" key="1">
    <citation type="journal article" date="2019" name="Int. J. Syst. Evol. Microbiol.">
        <title>The Global Catalogue of Microorganisms (GCM) 10K type strain sequencing project: providing services to taxonomists for standard genome sequencing and annotation.</title>
        <authorList>
            <consortium name="The Broad Institute Genomics Platform"/>
            <consortium name="The Broad Institute Genome Sequencing Center for Infectious Disease"/>
            <person name="Wu L."/>
            <person name="Ma J."/>
        </authorList>
    </citation>
    <scope>NUCLEOTIDE SEQUENCE [LARGE SCALE GENOMIC DNA]</scope>
    <source>
        <strain evidence="4">KCTC 32239</strain>
    </source>
</reference>
<evidence type="ECO:0000313" key="3">
    <source>
        <dbReference type="EMBL" id="GGY62896.1"/>
    </source>
</evidence>
<dbReference type="InterPro" id="IPR028098">
    <property type="entry name" value="Glyco_trans_4-like_N"/>
</dbReference>
<accession>A0ABQ3APV5</accession>
<protein>
    <submittedName>
        <fullName evidence="3">Glycoside hydrolase</fullName>
    </submittedName>
</protein>
<feature type="domain" description="Glycosyltransferase subfamily 4-like N-terminal" evidence="2">
    <location>
        <begin position="12"/>
        <end position="145"/>
    </location>
</feature>
<dbReference type="CDD" id="cd03801">
    <property type="entry name" value="GT4_PimA-like"/>
    <property type="match status" value="1"/>
</dbReference>
<sequence>MEKLNFNIFHALNSHFEVSVSGPTGSSSFHKVSSFVEFPSAPLWFYLISSLLKTLRLARSERPNIVFCGSGAAILAGYFSAKLTGAKLVCYLHGLDIVAKSIVYQLIFIPLIKKSDLLLVNSRHTCNLALRAGFDSGRIKILSPGTFIPEHTDSLHLKRSFCKKYKLQDVPFLLIAGRITKRKGIEEFIVHVMQKLVSQHPELTLVVIGDEALQAIKQHDGVKEKIVQRVYALGLQDNVRFLGGVDDQTLSAAFFSAKMLVFPVLDLANDVEGFGMVAIEAAAHGLCSVGFSVGGVPDAISTEKSGWLVEPGHYDEMRDVILDKLKVNSLDKITSETCIDFAREFEWKKFNEKLYAVLNEETV</sequence>
<name>A0ABQ3APV5_9GAMM</name>
<evidence type="ECO:0000259" key="2">
    <source>
        <dbReference type="Pfam" id="PF13439"/>
    </source>
</evidence>
<dbReference type="PANTHER" id="PTHR45947:SF3">
    <property type="entry name" value="SULFOQUINOVOSYL TRANSFERASE SQD2"/>
    <property type="match status" value="1"/>
</dbReference>
<dbReference type="GO" id="GO:0016787">
    <property type="term" value="F:hydrolase activity"/>
    <property type="evidence" value="ECO:0007669"/>
    <property type="project" value="UniProtKB-KW"/>
</dbReference>
<dbReference type="Pfam" id="PF00534">
    <property type="entry name" value="Glycos_transf_1"/>
    <property type="match status" value="1"/>
</dbReference>
<dbReference type="Proteomes" id="UP000619761">
    <property type="component" value="Unassembled WGS sequence"/>
</dbReference>
<comment type="caution">
    <text evidence="3">The sequence shown here is derived from an EMBL/GenBank/DDBJ whole genome shotgun (WGS) entry which is preliminary data.</text>
</comment>
<evidence type="ECO:0000313" key="4">
    <source>
        <dbReference type="Proteomes" id="UP000619761"/>
    </source>
</evidence>
<keyword evidence="3" id="KW-0378">Hydrolase</keyword>
<gene>
    <name evidence="3" type="ORF">GCM10011613_03060</name>
</gene>
<dbReference type="InterPro" id="IPR050194">
    <property type="entry name" value="Glycosyltransferase_grp1"/>
</dbReference>
<dbReference type="Pfam" id="PF13439">
    <property type="entry name" value="Glyco_transf_4"/>
    <property type="match status" value="1"/>
</dbReference>